<keyword evidence="4" id="KW-1185">Reference proteome</keyword>
<protein>
    <recommendedName>
        <fullName evidence="5">Pentatricopeptide repeat-containing protein</fullName>
    </recommendedName>
</protein>
<dbReference type="AlphaFoldDB" id="W1NJQ8"/>
<dbReference type="Gene3D" id="1.25.40.10">
    <property type="entry name" value="Tetratricopeptide repeat domain"/>
    <property type="match status" value="1"/>
</dbReference>
<organism evidence="3 4">
    <name type="scientific">Amborella trichopoda</name>
    <dbReference type="NCBI Taxonomy" id="13333"/>
    <lineage>
        <taxon>Eukaryota</taxon>
        <taxon>Viridiplantae</taxon>
        <taxon>Streptophyta</taxon>
        <taxon>Embryophyta</taxon>
        <taxon>Tracheophyta</taxon>
        <taxon>Spermatophyta</taxon>
        <taxon>Magnoliopsida</taxon>
        <taxon>Amborellales</taxon>
        <taxon>Amborellaceae</taxon>
        <taxon>Amborella</taxon>
    </lineage>
</organism>
<reference evidence="4" key="1">
    <citation type="journal article" date="2013" name="Science">
        <title>The Amborella genome and the evolution of flowering plants.</title>
        <authorList>
            <consortium name="Amborella Genome Project"/>
        </authorList>
    </citation>
    <scope>NUCLEOTIDE SEQUENCE [LARGE SCALE GENOMIC DNA]</scope>
</reference>
<evidence type="ECO:0000313" key="3">
    <source>
        <dbReference type="EMBL" id="ERM95415.1"/>
    </source>
</evidence>
<dbReference type="InterPro" id="IPR002885">
    <property type="entry name" value="PPR_rpt"/>
</dbReference>
<evidence type="ECO:0000313" key="4">
    <source>
        <dbReference type="Proteomes" id="UP000017836"/>
    </source>
</evidence>
<evidence type="ECO:0008006" key="5">
    <source>
        <dbReference type="Google" id="ProtNLM"/>
    </source>
</evidence>
<name>W1NJQ8_AMBTC</name>
<dbReference type="Proteomes" id="UP000017836">
    <property type="component" value="Unassembled WGS sequence"/>
</dbReference>
<accession>W1NJQ8</accession>
<gene>
    <name evidence="3" type="ORF">AMTR_s00008p00240220</name>
</gene>
<evidence type="ECO:0000256" key="2">
    <source>
        <dbReference type="PROSITE-ProRule" id="PRU00708"/>
    </source>
</evidence>
<proteinExistence type="predicted"/>
<dbReference type="EMBL" id="KI397486">
    <property type="protein sequence ID" value="ERM95415.1"/>
    <property type="molecule type" value="Genomic_DNA"/>
</dbReference>
<sequence>MRESGQDDIENLIFWPCNERERDGNVRNGDVRVYGSLVLSLCNARKLELAAEFYKKMALDGMKLDGHGYKLLLTYLGEAGDIFTVRSVGNERLKISGIPKCVVNSSMMQSFSISGRFGDAIKSVNEFRRENLSLEELLRVEEKLKISPYPLFP</sequence>
<dbReference type="HOGENOM" id="CLU_1715683_0_0_1"/>
<dbReference type="Gramene" id="ERM95415">
    <property type="protein sequence ID" value="ERM95415"/>
    <property type="gene ID" value="AMTR_s00008p00240220"/>
</dbReference>
<dbReference type="InterPro" id="IPR011990">
    <property type="entry name" value="TPR-like_helical_dom_sf"/>
</dbReference>
<keyword evidence="1" id="KW-0677">Repeat</keyword>
<feature type="repeat" description="PPR" evidence="2">
    <location>
        <begin position="30"/>
        <end position="64"/>
    </location>
</feature>
<dbReference type="PROSITE" id="PS51375">
    <property type="entry name" value="PPR"/>
    <property type="match status" value="1"/>
</dbReference>
<evidence type="ECO:0000256" key="1">
    <source>
        <dbReference type="ARBA" id="ARBA00022737"/>
    </source>
</evidence>
<dbReference type="NCBIfam" id="TIGR00756">
    <property type="entry name" value="PPR"/>
    <property type="match status" value="1"/>
</dbReference>